<feature type="domain" description="PilY1 beta-propeller" evidence="5">
    <location>
        <begin position="557"/>
        <end position="930"/>
    </location>
</feature>
<gene>
    <name evidence="6" type="ORF">CA260_15320</name>
</gene>
<dbReference type="Gene3D" id="2.60.120.200">
    <property type="match status" value="1"/>
</dbReference>
<dbReference type="GO" id="GO:0046872">
    <property type="term" value="F:metal ion binding"/>
    <property type="evidence" value="ECO:0007669"/>
    <property type="project" value="UniProtKB-KW"/>
</dbReference>
<dbReference type="InterPro" id="IPR008707">
    <property type="entry name" value="B-propeller_PilY1"/>
</dbReference>
<comment type="caution">
    <text evidence="6">The sequence shown here is derived from an EMBL/GenBank/DDBJ whole genome shotgun (WGS) entry which is preliminary data.</text>
</comment>
<proteinExistence type="predicted"/>
<protein>
    <recommendedName>
        <fullName evidence="5">PilY1 beta-propeller domain-containing protein</fullName>
    </recommendedName>
</protein>
<reference evidence="6 7" key="1">
    <citation type="journal article" date="2018" name="Genet. Mol. Biol.">
        <title>The genome sequence of Dyella jiangningensis FCAV SCS01 from a lignocellulose-decomposing microbial consortium metagenome reveals potential for biotechnological applications.</title>
        <authorList>
            <person name="Desiderato J.G."/>
            <person name="Alvarenga D.O."/>
            <person name="Constancio M.T.L."/>
            <person name="Alves L.M.C."/>
            <person name="Varani A.M."/>
        </authorList>
    </citation>
    <scope>NUCLEOTIDE SEQUENCE [LARGE SCALE GENOMIC DNA]</scope>
    <source>
        <strain evidence="6 7">FCAV SCS01</strain>
    </source>
</reference>
<dbReference type="Proteomes" id="UP000248926">
    <property type="component" value="Unassembled WGS sequence"/>
</dbReference>
<feature type="region of interest" description="Disordered" evidence="3">
    <location>
        <begin position="1105"/>
        <end position="1124"/>
    </location>
</feature>
<keyword evidence="4" id="KW-0732">Signal</keyword>
<evidence type="ECO:0000256" key="3">
    <source>
        <dbReference type="SAM" id="MobiDB-lite"/>
    </source>
</evidence>
<keyword evidence="7" id="KW-1185">Reference proteome</keyword>
<evidence type="ECO:0000256" key="1">
    <source>
        <dbReference type="ARBA" id="ARBA00022723"/>
    </source>
</evidence>
<evidence type="ECO:0000256" key="4">
    <source>
        <dbReference type="SAM" id="SignalP"/>
    </source>
</evidence>
<dbReference type="SUPFAM" id="SSF49899">
    <property type="entry name" value="Concanavalin A-like lectins/glucanases"/>
    <property type="match status" value="1"/>
</dbReference>
<dbReference type="RefSeq" id="WP_111983919.1">
    <property type="nucleotide sequence ID" value="NZ_NFZS01000004.1"/>
</dbReference>
<evidence type="ECO:0000313" key="6">
    <source>
        <dbReference type="EMBL" id="RAO75445.1"/>
    </source>
</evidence>
<keyword evidence="2" id="KW-0106">Calcium</keyword>
<dbReference type="Pfam" id="PF05567">
    <property type="entry name" value="T4P_PilY1"/>
    <property type="match status" value="1"/>
</dbReference>
<evidence type="ECO:0000313" key="7">
    <source>
        <dbReference type="Proteomes" id="UP000248926"/>
    </source>
</evidence>
<keyword evidence="1" id="KW-0479">Metal-binding</keyword>
<dbReference type="OrthoDB" id="7156875at2"/>
<sequence length="1124" mass="116596">MSTKNMKLTCVLAGLLASSAASAVTYTDNFSGKTSTLKWVALNDACLTAGDGTGSIPKCSSSMIANADAAGYGALRLTPAQNNQTGAILSNFTFPSNQGLQVTFTTYTYGGSADGSAKNGADGISFLLTDGGATMPTVAGGLGGSMGYSCSNGNDTYDGLANAYLGLGVDEFGNFLNSGDNTSSGIYNTNNTTSGTTTNGSNTFAQSTANNSIGAGTGAQYQPERIGLRGAGNTNFAWLNSQNSSYYTTSDSSSNRKTKVQAACKSGQYVSSGTNASKNLKNITYNYNVIPGGYAVLPGGFDKNGNYLSGTQLIASNSAKTRLNSDYSQNAWPITYKLVISASGLLNFSYSYNNGVYKPVLTNADITKSNGAIPSLFRFGFSAGTGGSNNVHEITCFSAVPLQSNSSAGANTVQSGQVRIGTQIYLASYSSDNWWGSLVSAPVVTTNGVVSVSSNANWDAKCVLTGGGCPSMGTKADGTPINTITAESPSNRVLMSWDDSANKGEAFQWSSLNTSQTTALNGTDSAGSTRVAWLRGDRSTEQLQSPPGTLRARNGVLGDIINSSPTWVGSPTPGNYPDAFNDFLYGNPSSAPENASGAQSYSSFATTYASRLNVVYVGANDGFLHGFSAGSYKTVSGTTTYDSTTNNGNEVLGFMPSGQLAKYAADLTSPTYAHDYVVDATPAVGDLFYNGKWHTWLVGGVGSAGSEIYALDITDPSTFKETNAAAVVVGDWTSSTLTHLGNTVGTPTIARLHNGQWAIIFGNGLGGSSTAGIYIGLVDSKTGKVTYQFLDTGVGSSSSPNGIAYVSTVDLDGDHVTDYVYAGDVQGNVWRFDLTDSSSANWSVSNFGNKTATPLFVAKDAATTPNRQPITTAPVIASVQTGSTSRVMVLFGTGQKTPATTSGGDTYASGTQTFYGIWDWDMTAWNKASTIQYASLAPTQSIARSVLLSQTSTQTASGASGQVLGYRSLPTGSQVCWSGSTTCAKNNTQFGWYYDLPDTQEQIIYNPVMVDGSVVVSTAEPPTISAVSCNPGLQTGWTMAFDPASGGGLKQGFFPDANGSYGSGSASTSVSGIRMDAVGSPTTIRYGGQTYIVTQTVKGTAALSKVNPQSGASPSRVSWREVKL</sequence>
<feature type="signal peptide" evidence="4">
    <location>
        <begin position="1"/>
        <end position="23"/>
    </location>
</feature>
<dbReference type="AlphaFoldDB" id="A0A328P4F0"/>
<evidence type="ECO:0000256" key="2">
    <source>
        <dbReference type="ARBA" id="ARBA00022837"/>
    </source>
</evidence>
<organism evidence="6 7">
    <name type="scientific">Dyella jiangningensis</name>
    <dbReference type="NCBI Taxonomy" id="1379159"/>
    <lineage>
        <taxon>Bacteria</taxon>
        <taxon>Pseudomonadati</taxon>
        <taxon>Pseudomonadota</taxon>
        <taxon>Gammaproteobacteria</taxon>
        <taxon>Lysobacterales</taxon>
        <taxon>Rhodanobacteraceae</taxon>
        <taxon>Dyella</taxon>
    </lineage>
</organism>
<evidence type="ECO:0000259" key="5">
    <source>
        <dbReference type="Pfam" id="PF05567"/>
    </source>
</evidence>
<name>A0A328P4F0_9GAMM</name>
<dbReference type="EMBL" id="NFZS01000004">
    <property type="protein sequence ID" value="RAO75445.1"/>
    <property type="molecule type" value="Genomic_DNA"/>
</dbReference>
<accession>A0A328P4F0</accession>
<feature type="chain" id="PRO_5016389423" description="PilY1 beta-propeller domain-containing protein" evidence="4">
    <location>
        <begin position="24"/>
        <end position="1124"/>
    </location>
</feature>
<feature type="compositionally biased region" description="Polar residues" evidence="3">
    <location>
        <begin position="1106"/>
        <end position="1116"/>
    </location>
</feature>
<dbReference type="InterPro" id="IPR013320">
    <property type="entry name" value="ConA-like_dom_sf"/>
</dbReference>